<evidence type="ECO:0000313" key="4">
    <source>
        <dbReference type="Proteomes" id="UP000011859"/>
    </source>
</evidence>
<dbReference type="Pfam" id="PF00534">
    <property type="entry name" value="Glycos_transf_1"/>
    <property type="match status" value="1"/>
</dbReference>
<gene>
    <name evidence="3" type="ORF">R2APBS1_0578</name>
</gene>
<dbReference type="InterPro" id="IPR001296">
    <property type="entry name" value="Glyco_trans_1"/>
</dbReference>
<dbReference type="SUPFAM" id="SSF53756">
    <property type="entry name" value="UDP-Glycosyltransferase/glycogen phosphorylase"/>
    <property type="match status" value="1"/>
</dbReference>
<evidence type="ECO:0000313" key="3">
    <source>
        <dbReference type="EMBL" id="AGG87747.1"/>
    </source>
</evidence>
<feature type="domain" description="Glycosyl transferase family 1" evidence="2">
    <location>
        <begin position="470"/>
        <end position="613"/>
    </location>
</feature>
<dbReference type="AlphaFoldDB" id="M4ND30"/>
<dbReference type="PANTHER" id="PTHR46401">
    <property type="entry name" value="GLYCOSYLTRANSFERASE WBBK-RELATED"/>
    <property type="match status" value="1"/>
</dbReference>
<keyword evidence="4" id="KW-1185">Reference proteome</keyword>
<sequence>MVVELPHGRSGTGILAIIDGLPRDWIDSLRTLDAEARRAGIPFWVAALDGPTTSGLLSGSGATLAKQWSLSKAVEEMFEALPNMGSILLVTSPVSLPEDALDRAVGWLEGDSRIATVSFLSNAAGPFSFPYRNTATGHCLPGHDENSLTKVLRRTAPDTESVPVPMPAGPAILVSRTMLASVGGFDPALDPGARESIAEMALRSAKRGFQHRLDAGTYVFAQWFSGFPAVDATEDDSCRHRLHVIDSSFPALYDYQKRVDTTPAAIAMNVARSKASGLRILIDGSCLGPMEMGTQVQTVELLRALVRRDDVRSIDVAVPNGKMPDYAADLAADMKVRLLNSESLNFDDATMVDILHRPFQPDRPIPWARWRSLAKRVVVTLQDLIAYRIGTYHPTGQDWLNYRHNIAEACAHADHVVVISEDTRQSIIEERMDISREQVTTVKNGCNHLDETADEESPLLLIEKGMIACKFILVLGATYAHKNRDLAIRVWQRLRERGHPLALVMAGANVPKGSSRAEEAVARRAGDDMLMCLPDVSSGVRTWLLRHASVVLYPTSAEGFGLIPFEAAAMGTPTAHVNFGPLRELIDDPAAPRNWVVDNLADYTEALLIDPGAARENIDRILRGGAPLTWDETASGLVDTYRRALACPPRN</sequence>
<dbReference type="Gene3D" id="3.40.50.2000">
    <property type="entry name" value="Glycogen Phosphorylase B"/>
    <property type="match status" value="1"/>
</dbReference>
<dbReference type="Proteomes" id="UP000011859">
    <property type="component" value="Chromosome"/>
</dbReference>
<name>M4ND30_9GAMM</name>
<reference evidence="3 4" key="1">
    <citation type="submission" date="2012-04" db="EMBL/GenBank/DDBJ databases">
        <title>Complete genome of Rhodanobacter sp. 2APBS1.</title>
        <authorList>
            <consortium name="US DOE Joint Genome Institute"/>
            <person name="Huntemann M."/>
            <person name="Wei C.-L."/>
            <person name="Han J."/>
            <person name="Detter J.C."/>
            <person name="Han C."/>
            <person name="Tapia R."/>
            <person name="Munk A.C.C."/>
            <person name="Chen A."/>
            <person name="Krypides N."/>
            <person name="Mavromatis K."/>
            <person name="Markowitz V."/>
            <person name="Szeto E."/>
            <person name="Ivanova N."/>
            <person name="Mikhailova N."/>
            <person name="Ovchinnikova G."/>
            <person name="Pagani I."/>
            <person name="Pati A."/>
            <person name="Goodwin L."/>
            <person name="Peters L."/>
            <person name="Pitluck S."/>
            <person name="Woyke T."/>
            <person name="Prakash O."/>
            <person name="Elkins J."/>
            <person name="Brown S."/>
            <person name="Palumbo A."/>
            <person name="Hemme C."/>
            <person name="Zhou J."/>
            <person name="Watson D."/>
            <person name="Jardine P."/>
            <person name="Kostka J."/>
            <person name="Green S."/>
        </authorList>
    </citation>
    <scope>NUCLEOTIDE SEQUENCE [LARGE SCALE GENOMIC DNA]</scope>
    <source>
        <strain evidence="3 4">2APBS1</strain>
    </source>
</reference>
<dbReference type="PANTHER" id="PTHR46401:SF2">
    <property type="entry name" value="GLYCOSYLTRANSFERASE WBBK-RELATED"/>
    <property type="match status" value="1"/>
</dbReference>
<dbReference type="STRING" id="666685.R2APBS1_0578"/>
<dbReference type="GO" id="GO:0016757">
    <property type="term" value="F:glycosyltransferase activity"/>
    <property type="evidence" value="ECO:0007669"/>
    <property type="project" value="InterPro"/>
</dbReference>
<evidence type="ECO:0000256" key="1">
    <source>
        <dbReference type="ARBA" id="ARBA00022679"/>
    </source>
</evidence>
<keyword evidence="1 3" id="KW-0808">Transferase</keyword>
<evidence type="ECO:0000259" key="2">
    <source>
        <dbReference type="Pfam" id="PF00534"/>
    </source>
</evidence>
<organism evidence="3 4">
    <name type="scientific">Rhodanobacter denitrificans</name>
    <dbReference type="NCBI Taxonomy" id="666685"/>
    <lineage>
        <taxon>Bacteria</taxon>
        <taxon>Pseudomonadati</taxon>
        <taxon>Pseudomonadota</taxon>
        <taxon>Gammaproteobacteria</taxon>
        <taxon>Lysobacterales</taxon>
        <taxon>Rhodanobacteraceae</taxon>
        <taxon>Rhodanobacter</taxon>
    </lineage>
</organism>
<dbReference type="HOGENOM" id="CLU_420848_0_0_6"/>
<dbReference type="eggNOG" id="COG0438">
    <property type="taxonomic scope" value="Bacteria"/>
</dbReference>
<dbReference type="EMBL" id="CP003470">
    <property type="protein sequence ID" value="AGG87747.1"/>
    <property type="molecule type" value="Genomic_DNA"/>
</dbReference>
<dbReference type="GO" id="GO:0009103">
    <property type="term" value="P:lipopolysaccharide biosynthetic process"/>
    <property type="evidence" value="ECO:0007669"/>
    <property type="project" value="TreeGrafter"/>
</dbReference>
<accession>M4ND30</accession>
<protein>
    <submittedName>
        <fullName evidence="3">Glycosyltransferase</fullName>
    </submittedName>
</protein>
<dbReference type="KEGG" id="rhd:R2APBS1_0578"/>
<dbReference type="OrthoDB" id="9801609at2"/>
<proteinExistence type="predicted"/>